<accession>A0A1J4JHD1</accession>
<sequence>MQDDLHNINEALRKGQNISDHLKSVDRFLQQNSDYIFETDEIKQINEILKFYSEKQSKESDLIKILQPFLIKYYVRRNISYDARNSFISACITSQNYYINDIGVNLLITLYDSNPIFLLNFLEISEEPDLFYAIFDLDEAQCKKMKPILKLIVTKSNFFAQILYFLIQKFIDNHKKLKIVAFTANFLGQQQQKKFIQLIRPEESTVLLYFISVSKNVGNQIIQTIVKNYKFIDIYKLCRILSKNHDFMRAIVNNNKNIIPLHIIDDILENTTNNFDCVDINKFFPLFSKDIDNETKNTLLRIFFNIAKKKGVKVHYFLLRSILVDYPSTQSFRFFRKLISDDLFLYSSDSDFPKFMSEFEKYIINNGINSSPACIDLYAALIRTIKQSKDEYFHNLFNLYIKLNVNNTKYKNRLTNELNDENVLDDEESVLNAAVNSIISLFLSDRNIFIQTTKFVFDFFVRYFEEHPGKVIWFLKKYFSKSNSIYPISDFNQQPHNKAFVANKKVFFLGPNRKKFLFDSKDTIESLQNRIMFYYDILMPSLTFGDPKIPLINLNNGNDIEYNPKSVNFPNSSKNVHPILLFYQNNFIDTLFNYLETRFNNNEDQQNILYKPISKKITKILNLMPNSNHISEVIIKNQSKFSQILTSSQNSVHLRYLLSILNDYPKIINLYIDQLFILFNKHKNVSLKQDIISLFLKSNIENCDYSPIFKSLFNMMKSPKKLNNTFHSFLTYLIEKQPHELDTFLASRDQKIFQDPPKIIWDIIMKVISMKKKDEFDILKKNKSNEFGSFLASHIFSKLSVKNTDLLLKLLPVSGFRTFQFFQSLFQSLLMLQNKIELSKKHLKKLCLIALETDDSQVRNEIFNFFSTIAKKEKYTNDIIKIMTKNLYHTNSDDYSFDLSNYAKSNIGIKFKQLPYTSPLNSIVQNLLNLKIFKNYVYKKETKLSQLFSSIEYSHRYYFDLSESIKVSEDKFPIDILREIDDMSIFQLPKDFPDVQKPIMVLQKVQHKKNLYNIEDNITNNQRQFIFKGLVGHSTISNNCESEKNNNLNYDVNEGINKNSKNEKQNRSFQFYAIIKKHKKYLEIIDNNIREIKAIPDNQTFDLVFYSEKKKVKEIKPKRDFSTESSITNYKKVLSVYSQSFYNFITVLLSFDVALIYYIKFVIRLKDIKEIIKYESNFKKMKLTDDVPDHFKNLMNDIVINFLKISDFSILNHFRDYLVKEIINKLDQEKAISMCDSLFKYTNLLINTDPSRISYLISITREFLKIGGKNLLSIAIKHNFLESFQEILKQCLNENEENIHFYKCLDIHSIFDCLKLFIHEPNIDSVLYIDELLQKIDLIFMNSRNIDSFISLIQGKYGHDHDFMVNFYINIFNKERNSEEFIADVFVHNFLHVQPENSNVLFAYYFEKCHPSDIKILINEINHVSHLNMFKNNFVQMMPSILKYFIDYSSQFSPIISQALNISSPEFLKNLLERVENNIIQNGIENGLSILEFQIYTVLTARFFAPYKLENIIQIMQMKKEDDIYCQFFGDFLMAIPPNNVKPSYLYDIILHEMNDCRVNIVVKFLEHVGGNKKVFLQNPKVRDLANYLMFRGDFYDFIPTINPVIKDFYQVSKFKKESIFEFDKSSSHKRTRNEISIITSNILNTATSNMETYSQKSDFNNIMAVIPTITSLSRFRKIIFTINEPDKLIDFVCNQNICEEFRRSILSLMSFVVIKNKKAFKNIRMNNRIPENSLKNEYFAFFVRKCVMTKDISDIPFICVSNSHILWSIILELLQTQQTKKRASFFVIQIAYQVELKIDDKEIILKVLKEIGSDIMEIFFKDVQSISSIISRGNQINETIKRRLQFIILSQPELKELLLEEIKKEAEPVQRKVEEILNEC</sequence>
<name>A0A1J4JHD1_9EUKA</name>
<comment type="caution">
    <text evidence="1">The sequence shown here is derived from an EMBL/GenBank/DDBJ whole genome shotgun (WGS) entry which is preliminary data.</text>
</comment>
<proteinExistence type="predicted"/>
<evidence type="ECO:0000313" key="2">
    <source>
        <dbReference type="Proteomes" id="UP000179807"/>
    </source>
</evidence>
<reference evidence="1" key="1">
    <citation type="submission" date="2016-10" db="EMBL/GenBank/DDBJ databases">
        <authorList>
            <person name="Benchimol M."/>
            <person name="Almeida L.G."/>
            <person name="Vasconcelos A.T."/>
            <person name="Perreira-Neves A."/>
            <person name="Rosa I.A."/>
            <person name="Tasca T."/>
            <person name="Bogo M.R."/>
            <person name="de Souza W."/>
        </authorList>
    </citation>
    <scope>NUCLEOTIDE SEQUENCE [LARGE SCALE GENOMIC DNA]</scope>
    <source>
        <strain evidence="1">K</strain>
    </source>
</reference>
<dbReference type="RefSeq" id="XP_068351679.1">
    <property type="nucleotide sequence ID" value="XM_068494512.1"/>
</dbReference>
<evidence type="ECO:0000313" key="1">
    <source>
        <dbReference type="EMBL" id="OHS98542.1"/>
    </source>
</evidence>
<organism evidence="1 2">
    <name type="scientific">Tritrichomonas foetus</name>
    <dbReference type="NCBI Taxonomy" id="1144522"/>
    <lineage>
        <taxon>Eukaryota</taxon>
        <taxon>Metamonada</taxon>
        <taxon>Parabasalia</taxon>
        <taxon>Tritrichomonadida</taxon>
        <taxon>Tritrichomonadidae</taxon>
        <taxon>Tritrichomonas</taxon>
    </lineage>
</organism>
<keyword evidence="2" id="KW-1185">Reference proteome</keyword>
<gene>
    <name evidence="1" type="ORF">TRFO_08817</name>
</gene>
<dbReference type="Proteomes" id="UP000179807">
    <property type="component" value="Unassembled WGS sequence"/>
</dbReference>
<dbReference type="GeneID" id="94829216"/>
<protein>
    <submittedName>
        <fullName evidence="1">Uncharacterized protein</fullName>
    </submittedName>
</protein>
<dbReference type="EMBL" id="MLAK01001049">
    <property type="protein sequence ID" value="OHS98542.1"/>
    <property type="molecule type" value="Genomic_DNA"/>
</dbReference>
<dbReference type="VEuPathDB" id="TrichDB:TRFO_08817"/>